<keyword evidence="5" id="KW-1185">Reference proteome</keyword>
<name>A0A5J5EVU3_9PEZI</name>
<proteinExistence type="inferred from homology"/>
<sequence length="386" mass="44010">MSHEFPARFKATIPVRSFTVSFTDDEVHNMTALVKLSKLARPTYEGQSRNFGLTSEWMKLAKATWENDYDWRTTEARINSLPQYLATIGDQTIHFVGIFSEDPDAVPLLLLHGWPGSFFEFYPLIDELKKSTQPSFHIVAPSFPGYMFSSPPPLQKDFRQIDAAHIIDELMIGLGLGPYIAVGGNMGAQAARALTARERCRGCHLSMFLPHATPCGPEDELPEHEIAGLARGREWLANSRAYLMLHGTRPSTIAHLVSSSPIALLAWIGEKFMDWTDEDPPVEFVLEMASLWWLTECYPTTVYPYREFMNMTDEWKELWRIKKPFGFSWFPKEVVPQPRSWIAGEGDLIFFNTHKTGGHFPAFEKPVEFSRDIVGFVEALTEREKQ</sequence>
<evidence type="ECO:0000256" key="1">
    <source>
        <dbReference type="ARBA" id="ARBA00010088"/>
    </source>
</evidence>
<evidence type="ECO:0000256" key="2">
    <source>
        <dbReference type="ARBA" id="ARBA00022801"/>
    </source>
</evidence>
<dbReference type="PRINTS" id="PR00412">
    <property type="entry name" value="EPOXHYDRLASE"/>
</dbReference>
<dbReference type="InterPro" id="IPR029058">
    <property type="entry name" value="AB_hydrolase_fold"/>
</dbReference>
<dbReference type="InterPro" id="IPR010497">
    <property type="entry name" value="Epoxide_hydro_N"/>
</dbReference>
<dbReference type="Pfam" id="PF06441">
    <property type="entry name" value="EHN"/>
    <property type="match status" value="1"/>
</dbReference>
<reference evidence="4 5" key="1">
    <citation type="submission" date="2019-09" db="EMBL/GenBank/DDBJ databases">
        <title>Draft genome of the ectomycorrhizal ascomycete Sphaerosporella brunnea.</title>
        <authorList>
            <consortium name="DOE Joint Genome Institute"/>
            <person name="Benucci G.M."/>
            <person name="Marozzi G."/>
            <person name="Antonielli L."/>
            <person name="Sanchez S."/>
            <person name="Marco P."/>
            <person name="Wang X."/>
            <person name="Falini L.B."/>
            <person name="Barry K."/>
            <person name="Haridas S."/>
            <person name="Lipzen A."/>
            <person name="Labutti K."/>
            <person name="Grigoriev I.V."/>
            <person name="Murat C."/>
            <person name="Martin F."/>
            <person name="Albertini E."/>
            <person name="Donnini D."/>
            <person name="Bonito G."/>
        </authorList>
    </citation>
    <scope>NUCLEOTIDE SEQUENCE [LARGE SCALE GENOMIC DNA]</scope>
    <source>
        <strain evidence="4 5">Sb_GMNB300</strain>
    </source>
</reference>
<dbReference type="PIRSF" id="PIRSF001112">
    <property type="entry name" value="Epoxide_hydrolase"/>
    <property type="match status" value="1"/>
</dbReference>
<dbReference type="GO" id="GO:0004301">
    <property type="term" value="F:epoxide hydrolase activity"/>
    <property type="evidence" value="ECO:0007669"/>
    <property type="project" value="TreeGrafter"/>
</dbReference>
<dbReference type="InParanoid" id="A0A5J5EVU3"/>
<comment type="caution">
    <text evidence="4">The sequence shown here is derived from an EMBL/GenBank/DDBJ whole genome shotgun (WGS) entry which is preliminary data.</text>
</comment>
<comment type="similarity">
    <text evidence="1">Belongs to the peptidase S33 family.</text>
</comment>
<dbReference type="OrthoDB" id="7130006at2759"/>
<dbReference type="PANTHER" id="PTHR21661:SF39">
    <property type="entry name" value="HYDROLASE, PUTATIVE (AFU_ORTHOLOGUE AFUA_3G08960)-RELATED"/>
    <property type="match status" value="1"/>
</dbReference>
<evidence type="ECO:0000313" key="4">
    <source>
        <dbReference type="EMBL" id="KAA8905673.1"/>
    </source>
</evidence>
<keyword evidence="2 4" id="KW-0378">Hydrolase</keyword>
<dbReference type="Proteomes" id="UP000326924">
    <property type="component" value="Unassembled WGS sequence"/>
</dbReference>
<dbReference type="InterPro" id="IPR000639">
    <property type="entry name" value="Epox_hydrolase-like"/>
</dbReference>
<protein>
    <submittedName>
        <fullName evidence="4">Alpha/Beta hydrolase protein</fullName>
    </submittedName>
</protein>
<dbReference type="SUPFAM" id="SSF53474">
    <property type="entry name" value="alpha/beta-Hydrolases"/>
    <property type="match status" value="1"/>
</dbReference>
<dbReference type="InterPro" id="IPR016292">
    <property type="entry name" value="Epoxide_hydrolase"/>
</dbReference>
<feature type="domain" description="Epoxide hydrolase N-terminal" evidence="3">
    <location>
        <begin position="15"/>
        <end position="121"/>
    </location>
</feature>
<dbReference type="GO" id="GO:0097176">
    <property type="term" value="P:epoxide metabolic process"/>
    <property type="evidence" value="ECO:0007669"/>
    <property type="project" value="TreeGrafter"/>
</dbReference>
<dbReference type="EMBL" id="VXIS01000097">
    <property type="protein sequence ID" value="KAA8905673.1"/>
    <property type="molecule type" value="Genomic_DNA"/>
</dbReference>
<dbReference type="Gene3D" id="3.40.50.1820">
    <property type="entry name" value="alpha/beta hydrolase"/>
    <property type="match status" value="1"/>
</dbReference>
<evidence type="ECO:0000313" key="5">
    <source>
        <dbReference type="Proteomes" id="UP000326924"/>
    </source>
</evidence>
<dbReference type="AlphaFoldDB" id="A0A5J5EVU3"/>
<gene>
    <name evidence="4" type="ORF">FN846DRAFT_737422</name>
</gene>
<accession>A0A5J5EVU3</accession>
<organism evidence="4 5">
    <name type="scientific">Sphaerosporella brunnea</name>
    <dbReference type="NCBI Taxonomy" id="1250544"/>
    <lineage>
        <taxon>Eukaryota</taxon>
        <taxon>Fungi</taxon>
        <taxon>Dikarya</taxon>
        <taxon>Ascomycota</taxon>
        <taxon>Pezizomycotina</taxon>
        <taxon>Pezizomycetes</taxon>
        <taxon>Pezizales</taxon>
        <taxon>Pyronemataceae</taxon>
        <taxon>Sphaerosporella</taxon>
    </lineage>
</organism>
<evidence type="ECO:0000259" key="3">
    <source>
        <dbReference type="Pfam" id="PF06441"/>
    </source>
</evidence>
<dbReference type="PANTHER" id="PTHR21661">
    <property type="entry name" value="EPOXIDE HYDROLASE 1-RELATED"/>
    <property type="match status" value="1"/>
</dbReference>